<keyword evidence="1" id="KW-0812">Transmembrane</keyword>
<proteinExistence type="evidence at transcript level"/>
<keyword evidence="1" id="KW-1133">Transmembrane helix</keyword>
<feature type="signal peptide" evidence="2">
    <location>
        <begin position="1"/>
        <end position="29"/>
    </location>
</feature>
<name>B4FIM5_MAIZE</name>
<evidence type="ECO:0000256" key="2">
    <source>
        <dbReference type="SAM" id="SignalP"/>
    </source>
</evidence>
<dbReference type="AlphaFoldDB" id="B4FIM5"/>
<dbReference type="HOGENOM" id="CLU_1404328_0_0_1"/>
<keyword evidence="1" id="KW-0472">Membrane</keyword>
<sequence length="194" mass="20935">MRRARGRRGLLLLLGVALSAAALLRGCAGQQGEDGSDAPAAAAAETAPMEEKERRALYAAIESFVGKGWNGSGLYPDPCGWSPIQARPCPSCAFPFASIYVTVLFDFLARVCSFIMFVLQTREAFLFGFFGFARPRHTPFLGAPLLPALSSNPKTVCERKEEQVGSLRNEIGALFGDAGRTPSRHQISCCNFPC</sequence>
<evidence type="ECO:0000256" key="1">
    <source>
        <dbReference type="SAM" id="Phobius"/>
    </source>
</evidence>
<keyword evidence="2" id="KW-0732">Signal</keyword>
<feature type="transmembrane region" description="Helical" evidence="1">
    <location>
        <begin position="97"/>
        <end position="119"/>
    </location>
</feature>
<reference evidence="3" key="1">
    <citation type="journal article" date="2009" name="PLoS Genet.">
        <title>Sequencing, mapping, and analysis of 27,455 maize full-length cDNAs.</title>
        <authorList>
            <person name="Soderlund C."/>
            <person name="Descour A."/>
            <person name="Kudrna D."/>
            <person name="Bomhoff M."/>
            <person name="Boyd L."/>
            <person name="Currie J."/>
            <person name="Angelova A."/>
            <person name="Collura K."/>
            <person name="Wissotski M."/>
            <person name="Ashley E."/>
            <person name="Morrow D."/>
            <person name="Fernandes J."/>
            <person name="Walbot V."/>
            <person name="Yu Y."/>
        </authorList>
    </citation>
    <scope>NUCLEOTIDE SEQUENCE</scope>
    <source>
        <strain evidence="3">B73</strain>
    </source>
</reference>
<protein>
    <submittedName>
        <fullName evidence="3">Uncharacterized protein</fullName>
    </submittedName>
</protein>
<feature type="chain" id="PRO_5009948106" evidence="2">
    <location>
        <begin position="30"/>
        <end position="194"/>
    </location>
</feature>
<accession>B4FIM5</accession>
<dbReference type="ExpressionAtlas" id="B4FIM5">
    <property type="expression patterns" value="baseline and differential"/>
</dbReference>
<organism evidence="3">
    <name type="scientific">Zea mays</name>
    <name type="common">Maize</name>
    <dbReference type="NCBI Taxonomy" id="4577"/>
    <lineage>
        <taxon>Eukaryota</taxon>
        <taxon>Viridiplantae</taxon>
        <taxon>Streptophyta</taxon>
        <taxon>Embryophyta</taxon>
        <taxon>Tracheophyta</taxon>
        <taxon>Spermatophyta</taxon>
        <taxon>Magnoliopsida</taxon>
        <taxon>Liliopsida</taxon>
        <taxon>Poales</taxon>
        <taxon>Poaceae</taxon>
        <taxon>PACMAD clade</taxon>
        <taxon>Panicoideae</taxon>
        <taxon>Andropogonodae</taxon>
        <taxon>Andropogoneae</taxon>
        <taxon>Tripsacinae</taxon>
        <taxon>Zea</taxon>
    </lineage>
</organism>
<evidence type="ECO:0000313" key="3">
    <source>
        <dbReference type="EMBL" id="ACF81968.1"/>
    </source>
</evidence>
<dbReference type="EMBL" id="BT036963">
    <property type="protein sequence ID" value="ACF81968.1"/>
    <property type="molecule type" value="mRNA"/>
</dbReference>